<evidence type="ECO:0000313" key="7">
    <source>
        <dbReference type="EMBL" id="MPV37882.1"/>
    </source>
</evidence>
<dbReference type="NCBIfam" id="NF001923">
    <property type="entry name" value="PRK00701.1"/>
    <property type="match status" value="1"/>
</dbReference>
<dbReference type="GO" id="GO:0005384">
    <property type="term" value="F:manganese ion transmembrane transporter activity"/>
    <property type="evidence" value="ECO:0007669"/>
    <property type="project" value="TreeGrafter"/>
</dbReference>
<proteinExistence type="predicted"/>
<evidence type="ECO:0000256" key="5">
    <source>
        <dbReference type="ARBA" id="ARBA00023136"/>
    </source>
</evidence>
<dbReference type="InterPro" id="IPR001046">
    <property type="entry name" value="NRAMP_fam"/>
</dbReference>
<keyword evidence="2" id="KW-0813">Transport</keyword>
<dbReference type="GO" id="GO:0005886">
    <property type="term" value="C:plasma membrane"/>
    <property type="evidence" value="ECO:0007669"/>
    <property type="project" value="TreeGrafter"/>
</dbReference>
<sequence length="414" mass="42636">MAVAAEALGTLGRRRRVVPLLGPAFVAAIAYVDPGNVAANLTAGARYGFLLVWVLVTANAMAVLVQYQSAKLGLVTGRTLPELIGHRLRRPARLAFWAQAEVVAAATDLAEVIGGAIALRLLFGTPLLVGGVIVGCVSMVLLAVQNRFGQRQFESVVIALLGVITIGFVAGLVVNPPAAGDVVAGLVPRFAGTESLLLATSMLGATVMPHAIYVHSALARDRHGAAALRDGHVHLVRATRWDVLGALGVAGAVNIAMLLLAATSLRGVPGTDTIEGAHAAVVSNLGPTIGLVFAVGLLASGLASTSVGCYAGAAIMQGLIHRQIPLLLRRAITMIPALALLSLGADPTWALVISQVILSFGIPFALAPLLRLTGDRELMGTAVNRRLTGWAMGVVVLLITTLNLTLIALTITGA</sequence>
<name>A0A6N7EHL9_9MICO</name>
<feature type="transmembrane region" description="Helical" evidence="6">
    <location>
        <begin position="390"/>
        <end position="411"/>
    </location>
</feature>
<dbReference type="GO" id="GO:0015086">
    <property type="term" value="F:cadmium ion transmembrane transporter activity"/>
    <property type="evidence" value="ECO:0007669"/>
    <property type="project" value="TreeGrafter"/>
</dbReference>
<keyword evidence="5 6" id="KW-0472">Membrane</keyword>
<dbReference type="AlphaFoldDB" id="A0A6N7EHL9"/>
<dbReference type="GO" id="GO:0034755">
    <property type="term" value="P:iron ion transmembrane transport"/>
    <property type="evidence" value="ECO:0007669"/>
    <property type="project" value="TreeGrafter"/>
</dbReference>
<dbReference type="EMBL" id="WHPC01000053">
    <property type="protein sequence ID" value="MPV37882.1"/>
    <property type="molecule type" value="Genomic_DNA"/>
</dbReference>
<evidence type="ECO:0000256" key="4">
    <source>
        <dbReference type="ARBA" id="ARBA00022989"/>
    </source>
</evidence>
<gene>
    <name evidence="7" type="primary">mntH</name>
    <name evidence="7" type="ORF">GB881_12660</name>
</gene>
<evidence type="ECO:0000256" key="1">
    <source>
        <dbReference type="ARBA" id="ARBA00004141"/>
    </source>
</evidence>
<dbReference type="Proteomes" id="UP000437709">
    <property type="component" value="Unassembled WGS sequence"/>
</dbReference>
<feature type="transmembrane region" description="Helical" evidence="6">
    <location>
        <begin position="327"/>
        <end position="345"/>
    </location>
</feature>
<feature type="transmembrane region" description="Helical" evidence="6">
    <location>
        <begin position="123"/>
        <end position="144"/>
    </location>
</feature>
<feature type="transmembrane region" description="Helical" evidence="6">
    <location>
        <begin position="351"/>
        <end position="370"/>
    </location>
</feature>
<comment type="subcellular location">
    <subcellularLocation>
        <location evidence="1">Membrane</location>
        <topology evidence="1">Multi-pass membrane protein</topology>
    </subcellularLocation>
</comment>
<accession>A0A6N7EHL9</accession>
<feature type="transmembrane region" description="Helical" evidence="6">
    <location>
        <begin position="94"/>
        <end position="117"/>
    </location>
</feature>
<keyword evidence="4 6" id="KW-1133">Transmembrane helix</keyword>
<feature type="transmembrane region" description="Helical" evidence="6">
    <location>
        <begin position="44"/>
        <end position="65"/>
    </location>
</feature>
<feature type="transmembrane region" description="Helical" evidence="6">
    <location>
        <begin position="243"/>
        <end position="262"/>
    </location>
</feature>
<evidence type="ECO:0000256" key="3">
    <source>
        <dbReference type="ARBA" id="ARBA00022692"/>
    </source>
</evidence>
<organism evidence="7 8">
    <name type="scientific">Georgenia subflava</name>
    <dbReference type="NCBI Taxonomy" id="1622177"/>
    <lineage>
        <taxon>Bacteria</taxon>
        <taxon>Bacillati</taxon>
        <taxon>Actinomycetota</taxon>
        <taxon>Actinomycetes</taxon>
        <taxon>Micrococcales</taxon>
        <taxon>Bogoriellaceae</taxon>
        <taxon>Georgenia</taxon>
    </lineage>
</organism>
<dbReference type="PANTHER" id="PTHR11706">
    <property type="entry name" value="SOLUTE CARRIER PROTEIN FAMILY 11 MEMBER"/>
    <property type="match status" value="1"/>
</dbReference>
<protein>
    <submittedName>
        <fullName evidence="7">Mn(2+) uptake NRAMP transporter MntH</fullName>
    </submittedName>
</protein>
<comment type="caution">
    <text evidence="7">The sequence shown here is derived from an EMBL/GenBank/DDBJ whole genome shotgun (WGS) entry which is preliminary data.</text>
</comment>
<evidence type="ECO:0000256" key="6">
    <source>
        <dbReference type="SAM" id="Phobius"/>
    </source>
</evidence>
<dbReference type="PANTHER" id="PTHR11706:SF33">
    <property type="entry name" value="NATURAL RESISTANCE-ASSOCIATED MACROPHAGE PROTEIN 2"/>
    <property type="match status" value="1"/>
</dbReference>
<dbReference type="Pfam" id="PF01566">
    <property type="entry name" value="Nramp"/>
    <property type="match status" value="1"/>
</dbReference>
<feature type="transmembrane region" description="Helical" evidence="6">
    <location>
        <begin position="195"/>
        <end position="214"/>
    </location>
</feature>
<evidence type="ECO:0000256" key="2">
    <source>
        <dbReference type="ARBA" id="ARBA00022448"/>
    </source>
</evidence>
<reference evidence="7 8" key="1">
    <citation type="submission" date="2019-10" db="EMBL/GenBank/DDBJ databases">
        <title>Georgenia wutianyii sp. nov. and Georgenia yuyongxinii sp. nov. isolated from plateau pika (Ochotona curzoniae) in the Qinghai-Tibet plateau of China.</title>
        <authorList>
            <person name="Tian Z."/>
        </authorList>
    </citation>
    <scope>NUCLEOTIDE SEQUENCE [LARGE SCALE GENOMIC DNA]</scope>
    <source>
        <strain evidence="7 8">JCM 19765</strain>
    </source>
</reference>
<feature type="transmembrane region" description="Helical" evidence="6">
    <location>
        <begin position="17"/>
        <end position="32"/>
    </location>
</feature>
<dbReference type="PRINTS" id="PR00447">
    <property type="entry name" value="NATRESASSCMP"/>
</dbReference>
<dbReference type="NCBIfam" id="NF037982">
    <property type="entry name" value="Nramp_1"/>
    <property type="match status" value="1"/>
</dbReference>
<keyword evidence="8" id="KW-1185">Reference proteome</keyword>
<feature type="transmembrane region" description="Helical" evidence="6">
    <location>
        <begin position="291"/>
        <end position="315"/>
    </location>
</feature>
<evidence type="ECO:0000313" key="8">
    <source>
        <dbReference type="Proteomes" id="UP000437709"/>
    </source>
</evidence>
<feature type="transmembrane region" description="Helical" evidence="6">
    <location>
        <begin position="156"/>
        <end position="175"/>
    </location>
</feature>
<keyword evidence="3 6" id="KW-0812">Transmembrane</keyword>